<dbReference type="Pfam" id="PF12728">
    <property type="entry name" value="HTH_17"/>
    <property type="match status" value="1"/>
</dbReference>
<comment type="caution">
    <text evidence="2">The sequence shown here is derived from an EMBL/GenBank/DDBJ whole genome shotgun (WGS) entry which is preliminary data.</text>
</comment>
<dbReference type="NCBIfam" id="TIGR01764">
    <property type="entry name" value="excise"/>
    <property type="match status" value="1"/>
</dbReference>
<protein>
    <submittedName>
        <fullName evidence="2">Helix-turn-helix domain-containing protein</fullName>
    </submittedName>
</protein>
<dbReference type="AlphaFoldDB" id="A0A8J6J083"/>
<evidence type="ECO:0000259" key="1">
    <source>
        <dbReference type="Pfam" id="PF12728"/>
    </source>
</evidence>
<keyword evidence="3" id="KW-1185">Reference proteome</keyword>
<reference evidence="2" key="1">
    <citation type="submission" date="2020-08" db="EMBL/GenBank/DDBJ databases">
        <title>Genome public.</title>
        <authorList>
            <person name="Liu C."/>
            <person name="Sun Q."/>
        </authorList>
    </citation>
    <scope>NUCLEOTIDE SEQUENCE</scope>
    <source>
        <strain evidence="2">NSJ-23</strain>
    </source>
</reference>
<dbReference type="InterPro" id="IPR010093">
    <property type="entry name" value="SinI_DNA-bd"/>
</dbReference>
<evidence type="ECO:0000313" key="3">
    <source>
        <dbReference type="Proteomes" id="UP000628736"/>
    </source>
</evidence>
<dbReference type="RefSeq" id="WP_186852665.1">
    <property type="nucleotide sequence ID" value="NZ_JACOPO010000004.1"/>
</dbReference>
<gene>
    <name evidence="2" type="ORF">H8S11_07055</name>
</gene>
<organism evidence="2 3">
    <name type="scientific">Flintibacter hominis</name>
    <dbReference type="NCBI Taxonomy" id="2763048"/>
    <lineage>
        <taxon>Bacteria</taxon>
        <taxon>Bacillati</taxon>
        <taxon>Bacillota</taxon>
        <taxon>Clostridia</taxon>
        <taxon>Eubacteriales</taxon>
        <taxon>Flintibacter</taxon>
    </lineage>
</organism>
<feature type="domain" description="Helix-turn-helix" evidence="1">
    <location>
        <begin position="10"/>
        <end position="58"/>
    </location>
</feature>
<dbReference type="Proteomes" id="UP000628736">
    <property type="component" value="Unassembled WGS sequence"/>
</dbReference>
<dbReference type="EMBL" id="JACOPO010000004">
    <property type="protein sequence ID" value="MBC5722566.1"/>
    <property type="molecule type" value="Genomic_DNA"/>
</dbReference>
<dbReference type="GO" id="GO:0003677">
    <property type="term" value="F:DNA binding"/>
    <property type="evidence" value="ECO:0007669"/>
    <property type="project" value="InterPro"/>
</dbReference>
<name>A0A8J6J083_9FIRM</name>
<evidence type="ECO:0000313" key="2">
    <source>
        <dbReference type="EMBL" id="MBC5722566.1"/>
    </source>
</evidence>
<sequence length="61" mass="7300">MDKTSRKPRLLTLKEAAKLIDGLSEYRVRMMCIKGKIKYHKFGNKYMISEREILKYFDEIA</sequence>
<accession>A0A8J6J083</accession>
<dbReference type="InterPro" id="IPR041657">
    <property type="entry name" value="HTH_17"/>
</dbReference>
<proteinExistence type="predicted"/>